<dbReference type="InterPro" id="IPR007750">
    <property type="entry name" value="DUF674"/>
</dbReference>
<dbReference type="OrthoDB" id="2014278at2759"/>
<dbReference type="AlphaFoldDB" id="A0A921RAL4"/>
<dbReference type="OMA" id="VIKYMIM"/>
<evidence type="ECO:0000313" key="1">
    <source>
        <dbReference type="EMBL" id="KAG0536510.1"/>
    </source>
</evidence>
<reference evidence="1" key="2">
    <citation type="submission" date="2020-10" db="EMBL/GenBank/DDBJ databases">
        <authorList>
            <person name="Cooper E.A."/>
            <person name="Brenton Z.W."/>
            <person name="Flinn B.S."/>
            <person name="Jenkins J."/>
            <person name="Shu S."/>
            <person name="Flowers D."/>
            <person name="Luo F."/>
            <person name="Wang Y."/>
            <person name="Xia P."/>
            <person name="Barry K."/>
            <person name="Daum C."/>
            <person name="Lipzen A."/>
            <person name="Yoshinaga Y."/>
            <person name="Schmutz J."/>
            <person name="Saski C."/>
            <person name="Vermerris W."/>
            <person name="Kresovich S."/>
        </authorList>
    </citation>
    <scope>NUCLEOTIDE SEQUENCE</scope>
</reference>
<accession>A0A921RAL4</accession>
<protein>
    <recommendedName>
        <fullName evidence="3">DUF674 domain-containing protein</fullName>
    </recommendedName>
</protein>
<dbReference type="Pfam" id="PF05056">
    <property type="entry name" value="DUF674"/>
    <property type="match status" value="1"/>
</dbReference>
<gene>
    <name evidence="1" type="ORF">BDA96_03G069900</name>
</gene>
<name>A0A921RAL4_SORBI</name>
<organism evidence="1 2">
    <name type="scientific">Sorghum bicolor</name>
    <name type="common">Sorghum</name>
    <name type="synonym">Sorghum vulgare</name>
    <dbReference type="NCBI Taxonomy" id="4558"/>
    <lineage>
        <taxon>Eukaryota</taxon>
        <taxon>Viridiplantae</taxon>
        <taxon>Streptophyta</taxon>
        <taxon>Embryophyta</taxon>
        <taxon>Tracheophyta</taxon>
        <taxon>Spermatophyta</taxon>
        <taxon>Magnoliopsida</taxon>
        <taxon>Liliopsida</taxon>
        <taxon>Poales</taxon>
        <taxon>Poaceae</taxon>
        <taxon>PACMAD clade</taxon>
        <taxon>Panicoideae</taxon>
        <taxon>Andropogonodae</taxon>
        <taxon>Andropogoneae</taxon>
        <taxon>Sorghinae</taxon>
        <taxon>Sorghum</taxon>
    </lineage>
</organism>
<comment type="caution">
    <text evidence="1">The sequence shown here is derived from an EMBL/GenBank/DDBJ whole genome shotgun (WGS) entry which is preliminary data.</text>
</comment>
<dbReference type="KEGG" id="sbi:8059132"/>
<dbReference type="PANTHER" id="PTHR33103">
    <property type="entry name" value="OS01G0153900 PROTEIN"/>
    <property type="match status" value="1"/>
</dbReference>
<proteinExistence type="predicted"/>
<evidence type="ECO:0008006" key="3">
    <source>
        <dbReference type="Google" id="ProtNLM"/>
    </source>
</evidence>
<dbReference type="EMBL" id="CM027682">
    <property type="protein sequence ID" value="KAG0536510.1"/>
    <property type="molecule type" value="Genomic_DNA"/>
</dbReference>
<dbReference type="Proteomes" id="UP000807115">
    <property type="component" value="Chromosome 3"/>
</dbReference>
<sequence>MASTTTTTTLSMKLLIDTKKNRVLFAEADKDVVDFLFSLLALPIATIVGKLGKESMCGSFGNLYASVENLDYKLVLPGAEKKTLLQPTVVPSAATTSTSSLLLPLPAPRPEPPKSFFKCSESGDYYNARCREYVTDSSRASCPNCGKKMTRALKYVPPPPAAADGTGGGQSAQMGSSTGGAIAIAKGFVQGVVTYTVRDNLVVNSMSTISSISLLNTLAVTDFAALQEKTVQLSYTEGLQILKASLQSNTVLTDVFLSKKRPRRCA</sequence>
<reference evidence="1" key="1">
    <citation type="journal article" date="2019" name="BMC Genomics">
        <title>A new reference genome for Sorghum bicolor reveals high levels of sequence similarity between sweet and grain genotypes: implications for the genetics of sugar metabolism.</title>
        <authorList>
            <person name="Cooper E.A."/>
            <person name="Brenton Z.W."/>
            <person name="Flinn B.S."/>
            <person name="Jenkins J."/>
            <person name="Shu S."/>
            <person name="Flowers D."/>
            <person name="Luo F."/>
            <person name="Wang Y."/>
            <person name="Xia P."/>
            <person name="Barry K."/>
            <person name="Daum C."/>
            <person name="Lipzen A."/>
            <person name="Yoshinaga Y."/>
            <person name="Schmutz J."/>
            <person name="Saski C."/>
            <person name="Vermerris W."/>
            <person name="Kresovich S."/>
        </authorList>
    </citation>
    <scope>NUCLEOTIDE SEQUENCE</scope>
</reference>
<dbReference type="Gramene" id="EES02445">
    <property type="protein sequence ID" value="EES02445"/>
    <property type="gene ID" value="SORBI_3003G066300"/>
</dbReference>
<evidence type="ECO:0000313" key="2">
    <source>
        <dbReference type="Proteomes" id="UP000807115"/>
    </source>
</evidence>
<dbReference type="PANTHER" id="PTHR33103:SF117">
    <property type="entry name" value="DUF674 DOMAIN-CONTAINING PROTEIN"/>
    <property type="match status" value="1"/>
</dbReference>